<sequence length="59" mass="6953">MNNKVTYFNHICYKVDDKYHFGDIITFSCKNGIFHFCLKTKTANQLFISLKGENIIYIV</sequence>
<reference evidence="2" key="1">
    <citation type="journal article" date="2019" name="Int. J. Syst. Evol. Microbiol.">
        <title>The Global Catalogue of Microorganisms (GCM) 10K type strain sequencing project: providing services to taxonomists for standard genome sequencing and annotation.</title>
        <authorList>
            <consortium name="The Broad Institute Genomics Platform"/>
            <consortium name="The Broad Institute Genome Sequencing Center for Infectious Disease"/>
            <person name="Wu L."/>
            <person name="Ma J."/>
        </authorList>
    </citation>
    <scope>NUCLEOTIDE SEQUENCE [LARGE SCALE GENOMIC DNA]</scope>
    <source>
        <strain evidence="2">CCUG 66188</strain>
    </source>
</reference>
<evidence type="ECO:0000313" key="1">
    <source>
        <dbReference type="EMBL" id="MFC4672705.1"/>
    </source>
</evidence>
<evidence type="ECO:0000313" key="2">
    <source>
        <dbReference type="Proteomes" id="UP001596023"/>
    </source>
</evidence>
<keyword evidence="2" id="KW-1185">Reference proteome</keyword>
<comment type="caution">
    <text evidence="1">The sequence shown here is derived from an EMBL/GenBank/DDBJ whole genome shotgun (WGS) entry which is preliminary data.</text>
</comment>
<proteinExistence type="predicted"/>
<protein>
    <submittedName>
        <fullName evidence="1">Uncharacterized protein</fullName>
    </submittedName>
</protein>
<dbReference type="RefSeq" id="WP_379993900.1">
    <property type="nucleotide sequence ID" value="NZ_JBHSGN010000024.1"/>
</dbReference>
<dbReference type="Proteomes" id="UP001596023">
    <property type="component" value="Unassembled WGS sequence"/>
</dbReference>
<accession>A0ABV9KRC1</accession>
<dbReference type="EMBL" id="JBHSGN010000024">
    <property type="protein sequence ID" value="MFC4672705.1"/>
    <property type="molecule type" value="Genomic_DNA"/>
</dbReference>
<name>A0ABV9KRC1_9BACT</name>
<gene>
    <name evidence="1" type="ORF">ACFO6W_03255</name>
</gene>
<organism evidence="1 2">
    <name type="scientific">Dysgonomonas termitidis</name>
    <dbReference type="NCBI Taxonomy" id="1516126"/>
    <lineage>
        <taxon>Bacteria</taxon>
        <taxon>Pseudomonadati</taxon>
        <taxon>Bacteroidota</taxon>
        <taxon>Bacteroidia</taxon>
        <taxon>Bacteroidales</taxon>
        <taxon>Dysgonomonadaceae</taxon>
        <taxon>Dysgonomonas</taxon>
    </lineage>
</organism>